<protein>
    <recommendedName>
        <fullName evidence="3">Alpha/beta hydrolase</fullName>
    </recommendedName>
</protein>
<gene>
    <name evidence="1" type="ORF">ATE48_07115</name>
</gene>
<dbReference type="EMBL" id="CP013244">
    <property type="protein sequence ID" value="ANP45703.1"/>
    <property type="molecule type" value="Genomic_DNA"/>
</dbReference>
<dbReference type="Gene3D" id="3.40.50.1820">
    <property type="entry name" value="alpha/beta hydrolase"/>
    <property type="match status" value="1"/>
</dbReference>
<organism evidence="1 2">
    <name type="scientific">Candidatus Viadribacter manganicus</name>
    <dbReference type="NCBI Taxonomy" id="1759059"/>
    <lineage>
        <taxon>Bacteria</taxon>
        <taxon>Pseudomonadati</taxon>
        <taxon>Pseudomonadota</taxon>
        <taxon>Alphaproteobacteria</taxon>
        <taxon>Hyphomonadales</taxon>
        <taxon>Hyphomonadaceae</taxon>
        <taxon>Candidatus Viadribacter</taxon>
    </lineage>
</organism>
<dbReference type="SUPFAM" id="SSF53474">
    <property type="entry name" value="alpha/beta-Hydrolases"/>
    <property type="match status" value="1"/>
</dbReference>
<dbReference type="InterPro" id="IPR029058">
    <property type="entry name" value="AB_hydrolase_fold"/>
</dbReference>
<dbReference type="Proteomes" id="UP000092498">
    <property type="component" value="Chromosome"/>
</dbReference>
<dbReference type="AlphaFoldDB" id="A0A1B1AGL6"/>
<accession>A0A1B1AGL6</accession>
<keyword evidence="2" id="KW-1185">Reference proteome</keyword>
<proteinExistence type="predicted"/>
<name>A0A1B1AGL6_9PROT</name>
<evidence type="ECO:0000313" key="1">
    <source>
        <dbReference type="EMBL" id="ANP45703.1"/>
    </source>
</evidence>
<dbReference type="KEGG" id="cbot:ATE48_07115"/>
<evidence type="ECO:0008006" key="3">
    <source>
        <dbReference type="Google" id="ProtNLM"/>
    </source>
</evidence>
<evidence type="ECO:0000313" key="2">
    <source>
        <dbReference type="Proteomes" id="UP000092498"/>
    </source>
</evidence>
<reference evidence="1 2" key="1">
    <citation type="submission" date="2015-11" db="EMBL/GenBank/DDBJ databases">
        <title>Whole-Genome Sequence of Candidatus Oderbacter manganicum from the National Park Lower Oder Valley, Germany.</title>
        <authorList>
            <person name="Braun B."/>
            <person name="Liere K."/>
            <person name="Szewzyk U."/>
        </authorList>
    </citation>
    <scope>NUCLEOTIDE SEQUENCE [LARGE SCALE GENOMIC DNA]</scope>
    <source>
        <strain evidence="1 2">OTSz_A_272</strain>
    </source>
</reference>
<dbReference type="STRING" id="1759059.ATE48_07115"/>
<dbReference type="InParanoid" id="A0A1B1AGL6"/>
<sequence length="272" mass="30357">MQIIKADETLPSGKVGYYEIPGPAPRRFFFYRARNEVAGAPLVVSVHGIARNAAAHTYRLIDEAERYGLSILAPLFEKELYGQYQQLADERTGARADLALFDMLHAVGRLSRADTHKILLFGFSGGAQFSHRFVFAHPDRVRSAVHVSAGWYSFPNEERRYPRGLNPKRTPLQFDLKSALKVPQHVLVGGQDLERDHSLRQSAGLDRSQGLTRVERARRWVDAMAAVAGENAAPSFELMAGVAHSFAEAVEISSLPRRVFDRFANDVDLSLI</sequence>